<dbReference type="InterPro" id="IPR000160">
    <property type="entry name" value="GGDEF_dom"/>
</dbReference>
<evidence type="ECO:0000259" key="2">
    <source>
        <dbReference type="PROSITE" id="PS50887"/>
    </source>
</evidence>
<dbReference type="InterPro" id="IPR052163">
    <property type="entry name" value="DGC-Regulatory_Protein"/>
</dbReference>
<evidence type="ECO:0000313" key="4">
    <source>
        <dbReference type="Proteomes" id="UP000664288"/>
    </source>
</evidence>
<dbReference type="PROSITE" id="PS50887">
    <property type="entry name" value="GGDEF"/>
    <property type="match status" value="1"/>
</dbReference>
<evidence type="ECO:0000313" key="3">
    <source>
        <dbReference type="EMBL" id="MBO0904721.1"/>
    </source>
</evidence>
<dbReference type="CDD" id="cd01949">
    <property type="entry name" value="GGDEF"/>
    <property type="match status" value="1"/>
</dbReference>
<dbReference type="InterPro" id="IPR043128">
    <property type="entry name" value="Rev_trsase/Diguanyl_cyclase"/>
</dbReference>
<feature type="transmembrane region" description="Helical" evidence="1">
    <location>
        <begin position="210"/>
        <end position="230"/>
    </location>
</feature>
<dbReference type="InterPro" id="IPR029787">
    <property type="entry name" value="Nucleotide_cyclase"/>
</dbReference>
<dbReference type="PANTHER" id="PTHR46663">
    <property type="entry name" value="DIGUANYLATE CYCLASE DGCT-RELATED"/>
    <property type="match status" value="1"/>
</dbReference>
<sequence length="435" mass="48117">MHKLMDQRIAQITKNQQTTTSWDDALRQVLGRRDPVWFDENLGIWMYNYFGIDRTFILDGADHAVYAMIDGRRDEPGSYFTQASAVAPVVAELRQRRRKAGASEDAPTAVKRYVILENRPAVASAAAILSDTGQIEQVAGEEAVHIAVQFLDGRFLAQLDADFLIDHPRFSWTGHLGPHEAAFPLNADGAELGYLVWTVQQPGTKILKQMVPTLAAAGAVIVLLAGVLLFRVHQTTRKLAVSQRQIEFMAHHDSLTGLANRFTFQCHLDERMREFDRTCRGFAVLYLDLDRFKTVNDTLGHQAGDELLRQTGERITALVAAHDMVARLGGDEFAVLCDDVRDRSEVETLSRNIVEAVQNPFEIAGEPVFVGVSIGAAMASREMADEADLVRRADVALYRVKNSGRNGYVVFGENDGVPEAGRKGAHLGVARLAYG</sequence>
<accession>A0ABS3J816</accession>
<evidence type="ECO:0000256" key="1">
    <source>
        <dbReference type="SAM" id="Phobius"/>
    </source>
</evidence>
<keyword evidence="1" id="KW-0472">Membrane</keyword>
<dbReference type="Pfam" id="PF05228">
    <property type="entry name" value="CHASE4"/>
    <property type="match status" value="1"/>
</dbReference>
<gene>
    <name evidence="3" type="ORF">J1C47_13830</name>
</gene>
<dbReference type="SUPFAM" id="SSF55073">
    <property type="entry name" value="Nucleotide cyclase"/>
    <property type="match status" value="1"/>
</dbReference>
<protein>
    <submittedName>
        <fullName evidence="3">Diguanylate cyclase</fullName>
    </submittedName>
</protein>
<dbReference type="PANTHER" id="PTHR46663:SF4">
    <property type="entry name" value="DIGUANYLATE CYCLASE DGCT-RELATED"/>
    <property type="match status" value="1"/>
</dbReference>
<feature type="domain" description="GGDEF" evidence="2">
    <location>
        <begin position="280"/>
        <end position="413"/>
    </location>
</feature>
<name>A0ABS3J816_9HYPH</name>
<keyword evidence="1" id="KW-0812">Transmembrane</keyword>
<organism evidence="3 4">
    <name type="scientific">Jiella sonneratiae</name>
    <dbReference type="NCBI Taxonomy" id="2816856"/>
    <lineage>
        <taxon>Bacteria</taxon>
        <taxon>Pseudomonadati</taxon>
        <taxon>Pseudomonadota</taxon>
        <taxon>Alphaproteobacteria</taxon>
        <taxon>Hyphomicrobiales</taxon>
        <taxon>Aurantimonadaceae</taxon>
        <taxon>Jiella</taxon>
    </lineage>
</organism>
<dbReference type="SMART" id="SM00267">
    <property type="entry name" value="GGDEF"/>
    <property type="match status" value="1"/>
</dbReference>
<keyword evidence="4" id="KW-1185">Reference proteome</keyword>
<dbReference type="Gene3D" id="3.30.70.270">
    <property type="match status" value="1"/>
</dbReference>
<keyword evidence="1" id="KW-1133">Transmembrane helix</keyword>
<dbReference type="Pfam" id="PF00990">
    <property type="entry name" value="GGDEF"/>
    <property type="match status" value="1"/>
</dbReference>
<dbReference type="EMBL" id="JAFMPY010000014">
    <property type="protein sequence ID" value="MBO0904721.1"/>
    <property type="molecule type" value="Genomic_DNA"/>
</dbReference>
<dbReference type="Proteomes" id="UP000664288">
    <property type="component" value="Unassembled WGS sequence"/>
</dbReference>
<proteinExistence type="predicted"/>
<dbReference type="RefSeq" id="WP_207351367.1">
    <property type="nucleotide sequence ID" value="NZ_JAFMPY010000014.1"/>
</dbReference>
<dbReference type="InterPro" id="IPR007892">
    <property type="entry name" value="CHASE4"/>
</dbReference>
<dbReference type="NCBIfam" id="TIGR00254">
    <property type="entry name" value="GGDEF"/>
    <property type="match status" value="1"/>
</dbReference>
<comment type="caution">
    <text evidence="3">The sequence shown here is derived from an EMBL/GenBank/DDBJ whole genome shotgun (WGS) entry which is preliminary data.</text>
</comment>
<reference evidence="3 4" key="1">
    <citation type="submission" date="2021-03" db="EMBL/GenBank/DDBJ databases">
        <title>Whole genome sequence of Jiella sp. MQZ13P-4.</title>
        <authorList>
            <person name="Tuo L."/>
        </authorList>
    </citation>
    <scope>NUCLEOTIDE SEQUENCE [LARGE SCALE GENOMIC DNA]</scope>
    <source>
        <strain evidence="3 4">MQZ13P-4</strain>
    </source>
</reference>